<evidence type="ECO:0000313" key="3">
    <source>
        <dbReference type="Proteomes" id="UP001274830"/>
    </source>
</evidence>
<name>A0AAE0WKL4_9PEZI</name>
<keyword evidence="3" id="KW-1185">Reference proteome</keyword>
<dbReference type="Proteomes" id="UP001274830">
    <property type="component" value="Unassembled WGS sequence"/>
</dbReference>
<evidence type="ECO:0000313" key="2">
    <source>
        <dbReference type="EMBL" id="KAK3673457.1"/>
    </source>
</evidence>
<feature type="compositionally biased region" description="Polar residues" evidence="1">
    <location>
        <begin position="524"/>
        <end position="547"/>
    </location>
</feature>
<dbReference type="AlphaFoldDB" id="A0AAE0WKL4"/>
<feature type="compositionally biased region" description="Basic and acidic residues" evidence="1">
    <location>
        <begin position="467"/>
        <end position="485"/>
    </location>
</feature>
<comment type="caution">
    <text evidence="2">The sequence shown here is derived from an EMBL/GenBank/DDBJ whole genome shotgun (WGS) entry which is preliminary data.</text>
</comment>
<organism evidence="2 3">
    <name type="scientific">Recurvomyces mirabilis</name>
    <dbReference type="NCBI Taxonomy" id="574656"/>
    <lineage>
        <taxon>Eukaryota</taxon>
        <taxon>Fungi</taxon>
        <taxon>Dikarya</taxon>
        <taxon>Ascomycota</taxon>
        <taxon>Pezizomycotina</taxon>
        <taxon>Dothideomycetes</taxon>
        <taxon>Dothideomycetidae</taxon>
        <taxon>Mycosphaerellales</taxon>
        <taxon>Teratosphaeriaceae</taxon>
        <taxon>Recurvomyces</taxon>
    </lineage>
</organism>
<protein>
    <submittedName>
        <fullName evidence="2">Uncharacterized protein</fullName>
    </submittedName>
</protein>
<feature type="region of interest" description="Disordered" evidence="1">
    <location>
        <begin position="458"/>
        <end position="496"/>
    </location>
</feature>
<evidence type="ECO:0000256" key="1">
    <source>
        <dbReference type="SAM" id="MobiDB-lite"/>
    </source>
</evidence>
<sequence length="547" mass="60607">MHWTTGFPHHESLTKPVEVLTAVVDRLPSDTDRLVGEEGLAYLFAPAAPALAGHESAFDKAAQKPGSMKFLVPTPEYRPWQYTIQLPLAQTVFSTGKSSTLIHRTYDHVSEKGLVQTSSRFLGSKTVHLPFEEPHGAIAAMVPLIPLTAFRVVRNAMGNIIRLLSSATSTDDLQQSATWSDPQPASQELEAVVAAYFKDLNMSPEPVNVWALIAPKVKGSWSQQRNEGSATRTMRLWTPQEIRSLWTAEDAQKQRDRIVNSTTLRMLRAGGRLHRVLSGGGGWGKKAGLLSLDPDMVYSSRELRGEKGWDFNFEGEGAEAVEKQQRQALGEVVQEGESIMFFLAPRDTEQFEEGRKSAWNFVNRADRSAIFGAIPSTIDLVPDELTSDRGRTTDATIRHRPNLFGAYSEGGLALDVLINDQRLNNGEPRSAIHTQTKLDVPYSHFRITEAAGDAEAIAAQRTAHRTRGSDRKRYEGTPRRGESGRSNDVSTWGIDRRRDAPNVERIRHRSGSEVKKFTFGDSLDYSTDSTNGFNAVQKSATSEYAGE</sequence>
<reference evidence="2" key="1">
    <citation type="submission" date="2023-07" db="EMBL/GenBank/DDBJ databases">
        <title>Black Yeasts Isolated from many extreme environments.</title>
        <authorList>
            <person name="Coleine C."/>
            <person name="Stajich J.E."/>
            <person name="Selbmann L."/>
        </authorList>
    </citation>
    <scope>NUCLEOTIDE SEQUENCE</scope>
    <source>
        <strain evidence="2">CCFEE 5485</strain>
    </source>
</reference>
<gene>
    <name evidence="2" type="ORF">LTR78_006691</name>
</gene>
<dbReference type="EMBL" id="JAUTXT010000025">
    <property type="protein sequence ID" value="KAK3673457.1"/>
    <property type="molecule type" value="Genomic_DNA"/>
</dbReference>
<proteinExistence type="predicted"/>
<feature type="region of interest" description="Disordered" evidence="1">
    <location>
        <begin position="520"/>
        <end position="547"/>
    </location>
</feature>
<accession>A0AAE0WKL4</accession>